<comment type="caution">
    <text evidence="2">The sequence shown here is derived from an EMBL/GenBank/DDBJ whole genome shotgun (WGS) entry which is preliminary data.</text>
</comment>
<organism evidence="2 3">
    <name type="scientific">Blautia faecis</name>
    <dbReference type="NCBI Taxonomy" id="871665"/>
    <lineage>
        <taxon>Bacteria</taxon>
        <taxon>Bacillati</taxon>
        <taxon>Bacillota</taxon>
        <taxon>Clostridia</taxon>
        <taxon>Lachnospirales</taxon>
        <taxon>Lachnospiraceae</taxon>
        <taxon>Blautia</taxon>
    </lineage>
</organism>
<feature type="coiled-coil region" evidence="1">
    <location>
        <begin position="59"/>
        <end position="133"/>
    </location>
</feature>
<evidence type="ECO:0000313" key="3">
    <source>
        <dbReference type="Proteomes" id="UP001644719"/>
    </source>
</evidence>
<evidence type="ECO:0000256" key="1">
    <source>
        <dbReference type="SAM" id="Coils"/>
    </source>
</evidence>
<dbReference type="RefSeq" id="WP_173769087.1">
    <property type="nucleotide sequence ID" value="NZ_JAAIPU010000005.1"/>
</dbReference>
<protein>
    <submittedName>
        <fullName evidence="2">Uncharacterized protein</fullName>
    </submittedName>
</protein>
<reference evidence="2 3" key="1">
    <citation type="journal article" date="2020" name="Cell Host Microbe">
        <title>Functional and Genomic Variation between Human-Derived Isolates of Lachnospiraceae Reveals Inter- and Intra-Species Diversity.</title>
        <authorList>
            <person name="Sorbara M.T."/>
            <person name="Littmann E.R."/>
            <person name="Fontana E."/>
            <person name="Moody T.U."/>
            <person name="Kohout C.E."/>
            <person name="Gjonbalaj M."/>
            <person name="Eaton V."/>
            <person name="Seok R."/>
            <person name="Leiner I.M."/>
            <person name="Pamer E.G."/>
        </authorList>
    </citation>
    <scope>NUCLEOTIDE SEQUENCE [LARGE SCALE GENOMIC DNA]</scope>
    <source>
        <strain evidence="2 3">MSK.17.74</strain>
    </source>
</reference>
<dbReference type="EMBL" id="JAAITS010000002">
    <property type="protein sequence ID" value="NSG83975.1"/>
    <property type="molecule type" value="Genomic_DNA"/>
</dbReference>
<keyword evidence="3" id="KW-1185">Reference proteome</keyword>
<evidence type="ECO:0000313" key="2">
    <source>
        <dbReference type="EMBL" id="NSG83975.1"/>
    </source>
</evidence>
<proteinExistence type="predicted"/>
<accession>A0ABX2H1F2</accession>
<gene>
    <name evidence="2" type="ORF">G5B17_00675</name>
</gene>
<name>A0ABX2H1F2_9FIRM</name>
<keyword evidence="1" id="KW-0175">Coiled coil</keyword>
<sequence length="209" mass="24448">MKENDNNSLAETLVNYEMLIEMIPELGEVVYTGMVTLDAAKAVFQELSEVNQIDFVESLDCVKRMLQQRDSRIKEMENDIAAKTVVETPADYIPLQKANRDMERQNEFLEARIRKLDKENGQLKRQLAELQRKQDPEQERLKKIHEAVQLFSVKTEIYLKDMDKYAWLLDDLQNIPEEDFKEYVRSIKVVKSWAVSMDQKVDGLMDKVG</sequence>
<dbReference type="Proteomes" id="UP001644719">
    <property type="component" value="Unassembled WGS sequence"/>
</dbReference>